<name>A0AC35U5B3_9BILA</name>
<evidence type="ECO:0000313" key="1">
    <source>
        <dbReference type="Proteomes" id="UP000095286"/>
    </source>
</evidence>
<dbReference type="Proteomes" id="UP000095286">
    <property type="component" value="Unplaced"/>
</dbReference>
<reference evidence="2" key="1">
    <citation type="submission" date="2016-11" db="UniProtKB">
        <authorList>
            <consortium name="WormBaseParasite"/>
        </authorList>
    </citation>
    <scope>IDENTIFICATION</scope>
    <source>
        <strain evidence="2">KR3021</strain>
    </source>
</reference>
<accession>A0AC35U5B3</accession>
<evidence type="ECO:0000313" key="2">
    <source>
        <dbReference type="WBParaSite" id="RSKR_0000782900.1"/>
    </source>
</evidence>
<organism evidence="1 2">
    <name type="scientific">Rhabditophanes sp. KR3021</name>
    <dbReference type="NCBI Taxonomy" id="114890"/>
    <lineage>
        <taxon>Eukaryota</taxon>
        <taxon>Metazoa</taxon>
        <taxon>Ecdysozoa</taxon>
        <taxon>Nematoda</taxon>
        <taxon>Chromadorea</taxon>
        <taxon>Rhabditida</taxon>
        <taxon>Tylenchina</taxon>
        <taxon>Panagrolaimomorpha</taxon>
        <taxon>Strongyloidoidea</taxon>
        <taxon>Alloionematidae</taxon>
        <taxon>Rhabditophanes</taxon>
    </lineage>
</organism>
<dbReference type="WBParaSite" id="RSKR_0000782900.1">
    <property type="protein sequence ID" value="RSKR_0000782900.1"/>
    <property type="gene ID" value="RSKR_0000782900"/>
</dbReference>
<proteinExistence type="predicted"/>
<sequence length="547" mass="58603">MSRTLLLNVLLLLSATCYIKAQLDAFALPNGNRGASKPTVPNELRGFFELNGHAKELIDTLMGPRPGGYFPEKTFDIASDVKPAPSGPPQKISSVERALENFFKGSPGGAPDLKYPPGFGEGFSLNNGPSQSFQTNKKPEVVTKDEEIEGSGIGDSSIKGIPKIFPKIPKAPHMEPSVKAGSKPIVLDKHPAIPQFGASRPNVPDGGFSSDIRRHPVKQDSSLSSSATSNSEYGSAGEGLSEEPKSSGGLIGTVLNLFGLGKNGKPADSDTVNKALTNLIGGNDSPLPAKNMVSNILYKALTSGSIKKGSESNNLNATEVLNNVLPFNLKGKSENKTLDLSPSQQASINENLEMIQNLIIQPSSPLCNPKPVPVDNLNLDAFMGQWYQVVYSPLFSSGACSMLSYKKLAEGNLQGVGSIFEIFEYTTDGTPYAKPKISSGYAILKNPGELIFRTSASAEDVNIHVIANGPINQNGEYEYTILSANCNYPIYVFARDPVAYKQNHEVNVNHILEKKGMVNGFSKLFNIVASVDSSMCTFPPSLFNLRG</sequence>
<protein>
    <submittedName>
        <fullName evidence="2">Uncharacterized protein</fullName>
    </submittedName>
</protein>